<dbReference type="InterPro" id="IPR010930">
    <property type="entry name" value="Flg_bb/hook_C_dom"/>
</dbReference>
<dbReference type="Pfam" id="PF21159">
    <property type="entry name" value="FlgK_2nd"/>
    <property type="match status" value="1"/>
</dbReference>
<comment type="similarity">
    <text evidence="1 2">Belongs to the flagella basal body rod proteins family.</text>
</comment>
<name>A0A254T834_9BURK</name>
<accession>A0A254T834</accession>
<dbReference type="PANTHER" id="PTHR30033">
    <property type="entry name" value="FLAGELLAR HOOK-ASSOCIATED PROTEIN 1"/>
    <property type="match status" value="1"/>
</dbReference>
<dbReference type="GO" id="GO:0044780">
    <property type="term" value="P:bacterial-type flagellum assembly"/>
    <property type="evidence" value="ECO:0007669"/>
    <property type="project" value="InterPro"/>
</dbReference>
<protein>
    <recommendedName>
        <fullName evidence="2">Flagellar hook-associated protein 1</fullName>
        <shortName evidence="2">HAP1</shortName>
    </recommendedName>
</protein>
<keyword evidence="6" id="KW-1185">Reference proteome</keyword>
<dbReference type="AlphaFoldDB" id="A0A254T834"/>
<reference evidence="5 6" key="1">
    <citation type="submission" date="2016-02" db="EMBL/GenBank/DDBJ databases">
        <authorList>
            <person name="Wen L."/>
            <person name="He K."/>
            <person name="Yang H."/>
        </authorList>
    </citation>
    <scope>NUCLEOTIDE SEQUENCE [LARGE SCALE GENOMIC DNA]</scope>
    <source>
        <strain evidence="5 6">TSA40</strain>
    </source>
</reference>
<dbReference type="InterPro" id="IPR049474">
    <property type="entry name" value="FlgK_D3"/>
</dbReference>
<dbReference type="GO" id="GO:0009424">
    <property type="term" value="C:bacterial-type flagellum hook"/>
    <property type="evidence" value="ECO:0007669"/>
    <property type="project" value="UniProtKB-UniRule"/>
</dbReference>
<comment type="caution">
    <text evidence="5">The sequence shown here is derived from an EMBL/GenBank/DDBJ whole genome shotgun (WGS) entry which is preliminary data.</text>
</comment>
<evidence type="ECO:0000256" key="2">
    <source>
        <dbReference type="RuleBase" id="RU362065"/>
    </source>
</evidence>
<gene>
    <name evidence="2" type="primary">flgK</name>
    <name evidence="5" type="ORF">AYR66_04385</name>
</gene>
<dbReference type="GO" id="GO:0005576">
    <property type="term" value="C:extracellular region"/>
    <property type="evidence" value="ECO:0007669"/>
    <property type="project" value="UniProtKB-SubCell"/>
</dbReference>
<evidence type="ECO:0000256" key="1">
    <source>
        <dbReference type="ARBA" id="ARBA00009677"/>
    </source>
</evidence>
<evidence type="ECO:0000259" key="4">
    <source>
        <dbReference type="Pfam" id="PF21159"/>
    </source>
</evidence>
<keyword evidence="2" id="KW-0964">Secreted</keyword>
<proteinExistence type="inferred from homology"/>
<dbReference type="EMBL" id="LSTO01000002">
    <property type="protein sequence ID" value="OWW18799.1"/>
    <property type="molecule type" value="Genomic_DNA"/>
</dbReference>
<evidence type="ECO:0000259" key="3">
    <source>
        <dbReference type="Pfam" id="PF06429"/>
    </source>
</evidence>
<dbReference type="PANTHER" id="PTHR30033:SF1">
    <property type="entry name" value="FLAGELLAR HOOK-ASSOCIATED PROTEIN 1"/>
    <property type="match status" value="1"/>
</dbReference>
<dbReference type="InterPro" id="IPR002371">
    <property type="entry name" value="FlgK"/>
</dbReference>
<evidence type="ECO:0000313" key="5">
    <source>
        <dbReference type="EMBL" id="OWW18799.1"/>
    </source>
</evidence>
<dbReference type="GO" id="GO:0005198">
    <property type="term" value="F:structural molecule activity"/>
    <property type="evidence" value="ECO:0007669"/>
    <property type="project" value="UniProtKB-UniRule"/>
</dbReference>
<feature type="domain" description="Flagellar basal-body/hook protein C-terminal" evidence="3">
    <location>
        <begin position="165"/>
        <end position="203"/>
    </location>
</feature>
<sequence length="206" mass="21115">MTTNTGTGKISAGSVSTGFVPATVTPSVTLNYNAATNELTGFPAALPVNVTSGGVTTTFAAGTPVTYTAGATISFGNVSFSISGTPANNDQFTIGRNTTGVGDNRNALLLGALQTSNTLGNGSITFQGAYGQMVSQIGNKTHELEVSSKAETKMLEQAMQAQQAESGVNLDEEAANLMRYQQAYQAAAKVMQTAGQLFDLLLTLGG</sequence>
<dbReference type="Proteomes" id="UP000197535">
    <property type="component" value="Unassembled WGS sequence"/>
</dbReference>
<dbReference type="PRINTS" id="PR01005">
    <property type="entry name" value="FLGHOOKAP1"/>
</dbReference>
<dbReference type="SUPFAM" id="SSF64518">
    <property type="entry name" value="Phase 1 flagellin"/>
    <property type="match status" value="1"/>
</dbReference>
<feature type="domain" description="Flagellar hook-associated protein 1 D3" evidence="4">
    <location>
        <begin position="2"/>
        <end position="95"/>
    </location>
</feature>
<evidence type="ECO:0000313" key="6">
    <source>
        <dbReference type="Proteomes" id="UP000197535"/>
    </source>
</evidence>
<dbReference type="Pfam" id="PF06429">
    <property type="entry name" value="Flg_bbr_C"/>
    <property type="match status" value="1"/>
</dbReference>
<keyword evidence="2" id="KW-0975">Bacterial flagellum</keyword>
<organism evidence="5 6">
    <name type="scientific">Noviherbaspirillum denitrificans</name>
    <dbReference type="NCBI Taxonomy" id="1968433"/>
    <lineage>
        <taxon>Bacteria</taxon>
        <taxon>Pseudomonadati</taxon>
        <taxon>Pseudomonadota</taxon>
        <taxon>Betaproteobacteria</taxon>
        <taxon>Burkholderiales</taxon>
        <taxon>Oxalobacteraceae</taxon>
        <taxon>Noviherbaspirillum</taxon>
    </lineage>
</organism>
<comment type="subcellular location">
    <subcellularLocation>
        <location evidence="2">Bacterial flagellum</location>
    </subcellularLocation>
    <subcellularLocation>
        <location evidence="2">Secreted</location>
    </subcellularLocation>
</comment>